<feature type="domain" description="Inhibitor I9" evidence="10">
    <location>
        <begin position="62"/>
        <end position="159"/>
    </location>
</feature>
<dbReference type="InterPro" id="IPR003137">
    <property type="entry name" value="PA_domain"/>
</dbReference>
<proteinExistence type="inferred from homology"/>
<evidence type="ECO:0000256" key="5">
    <source>
        <dbReference type="PROSITE-ProRule" id="PRU01240"/>
    </source>
</evidence>
<feature type="region of interest" description="Disordered" evidence="6">
    <location>
        <begin position="810"/>
        <end position="832"/>
    </location>
</feature>
<reference evidence="13" key="1">
    <citation type="journal article" date="2019" name="Int. J. Syst. Evol. Microbiol.">
        <title>The Global Catalogue of Microorganisms (GCM) 10K type strain sequencing project: providing services to taxonomists for standard genome sequencing and annotation.</title>
        <authorList>
            <consortium name="The Broad Institute Genomics Platform"/>
            <consortium name="The Broad Institute Genome Sequencing Center for Infectious Disease"/>
            <person name="Wu L."/>
            <person name="Ma J."/>
        </authorList>
    </citation>
    <scope>NUCLEOTIDE SEQUENCE [LARGE SCALE GENOMIC DNA]</scope>
    <source>
        <strain evidence="13">JCM 17933</strain>
    </source>
</reference>
<dbReference type="Pfam" id="PF00082">
    <property type="entry name" value="Peptidase_S8"/>
    <property type="match status" value="1"/>
</dbReference>
<dbReference type="PROSITE" id="PS51257">
    <property type="entry name" value="PROKAR_LIPOPROTEIN"/>
    <property type="match status" value="1"/>
</dbReference>
<evidence type="ECO:0000256" key="6">
    <source>
        <dbReference type="SAM" id="MobiDB-lite"/>
    </source>
</evidence>
<feature type="region of interest" description="Disordered" evidence="6">
    <location>
        <begin position="284"/>
        <end position="303"/>
    </location>
</feature>
<evidence type="ECO:0000256" key="1">
    <source>
        <dbReference type="ARBA" id="ARBA00011073"/>
    </source>
</evidence>
<evidence type="ECO:0000313" key="12">
    <source>
        <dbReference type="EMBL" id="GAA4492080.1"/>
    </source>
</evidence>
<dbReference type="PANTHER" id="PTHR10795">
    <property type="entry name" value="PROPROTEIN CONVERTASE SUBTILISIN/KEXIN"/>
    <property type="match status" value="1"/>
</dbReference>
<dbReference type="Pfam" id="PF17766">
    <property type="entry name" value="fn3_6"/>
    <property type="match status" value="1"/>
</dbReference>
<dbReference type="Gene3D" id="3.40.50.200">
    <property type="entry name" value="Peptidase S8/S53 domain"/>
    <property type="match status" value="1"/>
</dbReference>
<dbReference type="PRINTS" id="PR00723">
    <property type="entry name" value="SUBTILISIN"/>
</dbReference>
<dbReference type="PROSITE" id="PS51892">
    <property type="entry name" value="SUBTILASE"/>
    <property type="match status" value="1"/>
</dbReference>
<dbReference type="Gene3D" id="2.60.40.2310">
    <property type="match status" value="1"/>
</dbReference>
<name>A0ABP8PUC4_9ACTN</name>
<evidence type="ECO:0000259" key="9">
    <source>
        <dbReference type="Pfam" id="PF02225"/>
    </source>
</evidence>
<dbReference type="InterPro" id="IPR034197">
    <property type="entry name" value="Peptidases_S8_3"/>
</dbReference>
<dbReference type="Proteomes" id="UP001500503">
    <property type="component" value="Unassembled WGS sequence"/>
</dbReference>
<feature type="domain" description="Peptidase S8/S53" evidence="8">
    <location>
        <begin position="191"/>
        <end position="660"/>
    </location>
</feature>
<dbReference type="Pfam" id="PF05922">
    <property type="entry name" value="Inhibitor_I9"/>
    <property type="match status" value="1"/>
</dbReference>
<keyword evidence="7" id="KW-0732">Signal</keyword>
<sequence length="1007" mass="101803">MRSNPLPFTRGLRLAVVASVVASCTFAGPAAMAGAHTTPAPPVRSGDTTAPKPFRSPFVPGRYIVTLATKPIATYQGGVAGIARTKPAKGAKLNAASSAARALGDYLVRQQNSAADSVHARADRHFTVALNGFSAKLTPPQAAALSHRAGVTSVVPDTINTIQDDKRSTDFLGLSGRSGVWKAVGGAKKAGKGIVIGDIDTGIWPESASFTAPALGKKPSANAPYRAYRDGSTIIQHKADGSTFTGTCQTGEQFTADACNTKLISARYFDAGFLSAVGGPSGLSDYQSPRDGEGHGTHTASTAAGNANVDATIRGHDFGKISGVAPGASIAVYKALWTGKTVSGGVTSDIVAAIDQAVADGVDVINYSVGGAFESAVSSPVQLAFLSAASAGIFVSTAGGNSGPYAGSLDNTAPWTTTVAASTVAPYLGTVKLGNGHGYAGVSVSVNATVGPKPLVRSGDIAASGVATADADLCQAGTLDPAKAKDKIVVCDRGVNGRVEKSAEVKRAGGVGMVLVNRTDLDTDADMHSVPTVHLNTPDATAVRDYAATGGATATLVPGDTTGVSVPYPQVAGFSSRGPSLSNGGDLLKPDIAAPGVSILAAVAPPTNSGDDFAFESGTSMAAPHISGLAALYLGLHPTMSPMAIKSALMTTATPTKNADGSSSDDVFAQGAGEVTPKSMLEPGLVYDSSDNDWLGYLTGRGVDTGVPAIATSQLNSPSIAAGHLLGTETFTRTLTAVTPGLYHATVSVPGMEAKVSPSILDFAKAGDTHTFTVTLTQTTQPSGRTTTGSLTWSKQGTSVRSPIVVTPTSADAPKAVSGSGTSGSASFQVTPGSDNLPLTAYGLVSGPAQRGSVDGSDPANQAAFPFTVTDTTKAVQLTSQTDDPNAAAAVILVRGAYGEGGQIIEFGNLGSRSQIVESQLTPGPYTAYVVALSNAPGTTSTPFTYRTTIIDASDAHHTLSVTPTRANAARGQEFTATAQWTDADEDTPSTGFVEYLNGAGTVISVN</sequence>
<evidence type="ECO:0000256" key="2">
    <source>
        <dbReference type="ARBA" id="ARBA00022670"/>
    </source>
</evidence>
<dbReference type="InterPro" id="IPR010259">
    <property type="entry name" value="S8pro/Inhibitor_I9"/>
</dbReference>
<dbReference type="InterPro" id="IPR000209">
    <property type="entry name" value="Peptidase_S8/S53_dom"/>
</dbReference>
<evidence type="ECO:0000256" key="7">
    <source>
        <dbReference type="SAM" id="SignalP"/>
    </source>
</evidence>
<feature type="region of interest" description="Disordered" evidence="6">
    <location>
        <begin position="33"/>
        <end position="54"/>
    </location>
</feature>
<gene>
    <name evidence="12" type="ORF">GCM10023191_027330</name>
</gene>
<comment type="caution">
    <text evidence="12">The sequence shown here is derived from an EMBL/GenBank/DDBJ whole genome shotgun (WGS) entry which is preliminary data.</text>
</comment>
<comment type="similarity">
    <text evidence="1 5">Belongs to the peptidase S8 family.</text>
</comment>
<keyword evidence="2 5" id="KW-0645">Protease</keyword>
<organism evidence="12 13">
    <name type="scientific">Actinoallomurus oryzae</name>
    <dbReference type="NCBI Taxonomy" id="502180"/>
    <lineage>
        <taxon>Bacteria</taxon>
        <taxon>Bacillati</taxon>
        <taxon>Actinomycetota</taxon>
        <taxon>Actinomycetes</taxon>
        <taxon>Streptosporangiales</taxon>
        <taxon>Thermomonosporaceae</taxon>
        <taxon>Actinoallomurus</taxon>
    </lineage>
</organism>
<dbReference type="Gene3D" id="3.50.30.30">
    <property type="match status" value="1"/>
</dbReference>
<feature type="signal peptide" evidence="7">
    <location>
        <begin position="1"/>
        <end position="33"/>
    </location>
</feature>
<protein>
    <submittedName>
        <fullName evidence="12">S8 family serine peptidase</fullName>
    </submittedName>
</protein>
<dbReference type="CDD" id="cd02120">
    <property type="entry name" value="PA_subtilisin_like"/>
    <property type="match status" value="1"/>
</dbReference>
<dbReference type="InterPro" id="IPR015500">
    <property type="entry name" value="Peptidase_S8_subtilisin-rel"/>
</dbReference>
<evidence type="ECO:0000256" key="4">
    <source>
        <dbReference type="ARBA" id="ARBA00022825"/>
    </source>
</evidence>
<dbReference type="Pfam" id="PF02225">
    <property type="entry name" value="PA"/>
    <property type="match status" value="1"/>
</dbReference>
<feature type="domain" description="Subtilisin-like protease fibronectin type-III" evidence="11">
    <location>
        <begin position="714"/>
        <end position="806"/>
    </location>
</feature>
<accession>A0ABP8PUC4</accession>
<dbReference type="CDD" id="cd04852">
    <property type="entry name" value="Peptidases_S8_3"/>
    <property type="match status" value="1"/>
</dbReference>
<feature type="active site" description="Charge relay system" evidence="5">
    <location>
        <position position="200"/>
    </location>
</feature>
<feature type="domain" description="PA" evidence="9">
    <location>
        <begin position="467"/>
        <end position="541"/>
    </location>
</feature>
<dbReference type="EMBL" id="BAABHF010000017">
    <property type="protein sequence ID" value="GAA4492080.1"/>
    <property type="molecule type" value="Genomic_DNA"/>
</dbReference>
<evidence type="ECO:0000259" key="11">
    <source>
        <dbReference type="Pfam" id="PF17766"/>
    </source>
</evidence>
<feature type="chain" id="PRO_5046178942" evidence="7">
    <location>
        <begin position="34"/>
        <end position="1007"/>
    </location>
</feature>
<evidence type="ECO:0000256" key="3">
    <source>
        <dbReference type="ARBA" id="ARBA00022801"/>
    </source>
</evidence>
<dbReference type="InterPro" id="IPR023828">
    <property type="entry name" value="Peptidase_S8_Ser-AS"/>
</dbReference>
<dbReference type="InterPro" id="IPR037045">
    <property type="entry name" value="S8pro/Inhibitor_I9_sf"/>
</dbReference>
<evidence type="ECO:0000313" key="13">
    <source>
        <dbReference type="Proteomes" id="UP001500503"/>
    </source>
</evidence>
<dbReference type="Gene3D" id="3.30.70.80">
    <property type="entry name" value="Peptidase S8 propeptide/proteinase inhibitor I9"/>
    <property type="match status" value="1"/>
</dbReference>
<feature type="compositionally biased region" description="Low complexity" evidence="6">
    <location>
        <begin position="818"/>
        <end position="827"/>
    </location>
</feature>
<evidence type="ECO:0000259" key="10">
    <source>
        <dbReference type="Pfam" id="PF05922"/>
    </source>
</evidence>
<dbReference type="InterPro" id="IPR045051">
    <property type="entry name" value="SBT"/>
</dbReference>
<keyword evidence="3 5" id="KW-0378">Hydrolase</keyword>
<evidence type="ECO:0000259" key="8">
    <source>
        <dbReference type="Pfam" id="PF00082"/>
    </source>
</evidence>
<dbReference type="InterPro" id="IPR036852">
    <property type="entry name" value="Peptidase_S8/S53_dom_sf"/>
</dbReference>
<feature type="active site" description="Charge relay system" evidence="5">
    <location>
        <position position="295"/>
    </location>
</feature>
<keyword evidence="4 5" id="KW-0720">Serine protease</keyword>
<feature type="active site" description="Charge relay system" evidence="5">
    <location>
        <position position="620"/>
    </location>
</feature>
<keyword evidence="13" id="KW-1185">Reference proteome</keyword>
<dbReference type="PROSITE" id="PS00138">
    <property type="entry name" value="SUBTILASE_SER"/>
    <property type="match status" value="1"/>
</dbReference>
<dbReference type="SUPFAM" id="SSF52743">
    <property type="entry name" value="Subtilisin-like"/>
    <property type="match status" value="1"/>
</dbReference>
<dbReference type="RefSeq" id="WP_345462595.1">
    <property type="nucleotide sequence ID" value="NZ_BAABHF010000017.1"/>
</dbReference>
<dbReference type="InterPro" id="IPR041469">
    <property type="entry name" value="Subtilisin-like_FN3"/>
</dbReference>